<gene>
    <name evidence="2" type="ORF">Pcinc_017329</name>
</gene>
<dbReference type="Proteomes" id="UP001286313">
    <property type="component" value="Unassembled WGS sequence"/>
</dbReference>
<keyword evidence="3" id="KW-1185">Reference proteome</keyword>
<dbReference type="InterPro" id="IPR050951">
    <property type="entry name" value="Retrovirus_Pol_polyprotein"/>
</dbReference>
<dbReference type="PROSITE" id="PS50878">
    <property type="entry name" value="RT_POL"/>
    <property type="match status" value="1"/>
</dbReference>
<dbReference type="InterPro" id="IPR043502">
    <property type="entry name" value="DNA/RNA_pol_sf"/>
</dbReference>
<protein>
    <recommendedName>
        <fullName evidence="1">Reverse transcriptase domain-containing protein</fullName>
    </recommendedName>
</protein>
<evidence type="ECO:0000259" key="1">
    <source>
        <dbReference type="PROSITE" id="PS50878"/>
    </source>
</evidence>
<accession>A0AAE1FQW6</accession>
<comment type="caution">
    <text evidence="2">The sequence shown here is derived from an EMBL/GenBank/DDBJ whole genome shotgun (WGS) entry which is preliminary data.</text>
</comment>
<reference evidence="2" key="1">
    <citation type="submission" date="2023-10" db="EMBL/GenBank/DDBJ databases">
        <title>Genome assemblies of two species of porcelain crab, Petrolisthes cinctipes and Petrolisthes manimaculis (Anomura: Porcellanidae).</title>
        <authorList>
            <person name="Angst P."/>
        </authorList>
    </citation>
    <scope>NUCLEOTIDE SEQUENCE</scope>
    <source>
        <strain evidence="2">PB745_01</strain>
        <tissue evidence="2">Gill</tissue>
    </source>
</reference>
<name>A0AAE1FQW6_PETCI</name>
<dbReference type="PANTHER" id="PTHR37984">
    <property type="entry name" value="PROTEIN CBG26694"/>
    <property type="match status" value="1"/>
</dbReference>
<dbReference type="AlphaFoldDB" id="A0AAE1FQW6"/>
<proteinExistence type="predicted"/>
<dbReference type="SUPFAM" id="SSF56672">
    <property type="entry name" value="DNA/RNA polymerases"/>
    <property type="match status" value="1"/>
</dbReference>
<evidence type="ECO:0000313" key="2">
    <source>
        <dbReference type="EMBL" id="KAK3877996.1"/>
    </source>
</evidence>
<dbReference type="Gene3D" id="3.10.10.10">
    <property type="entry name" value="HIV Type 1 Reverse Transcriptase, subunit A, domain 1"/>
    <property type="match status" value="1"/>
</dbReference>
<dbReference type="GO" id="GO:0071897">
    <property type="term" value="P:DNA biosynthetic process"/>
    <property type="evidence" value="ECO:0007669"/>
    <property type="project" value="UniProtKB-ARBA"/>
</dbReference>
<evidence type="ECO:0000313" key="3">
    <source>
        <dbReference type="Proteomes" id="UP001286313"/>
    </source>
</evidence>
<dbReference type="CDD" id="cd01647">
    <property type="entry name" value="RT_LTR"/>
    <property type="match status" value="1"/>
</dbReference>
<feature type="domain" description="Reverse transcriptase" evidence="1">
    <location>
        <begin position="112"/>
        <end position="212"/>
    </location>
</feature>
<organism evidence="2 3">
    <name type="scientific">Petrolisthes cinctipes</name>
    <name type="common">Flat porcelain crab</name>
    <dbReference type="NCBI Taxonomy" id="88211"/>
    <lineage>
        <taxon>Eukaryota</taxon>
        <taxon>Metazoa</taxon>
        <taxon>Ecdysozoa</taxon>
        <taxon>Arthropoda</taxon>
        <taxon>Crustacea</taxon>
        <taxon>Multicrustacea</taxon>
        <taxon>Malacostraca</taxon>
        <taxon>Eumalacostraca</taxon>
        <taxon>Eucarida</taxon>
        <taxon>Decapoda</taxon>
        <taxon>Pleocyemata</taxon>
        <taxon>Anomura</taxon>
        <taxon>Galatheoidea</taxon>
        <taxon>Porcellanidae</taxon>
        <taxon>Petrolisthes</taxon>
    </lineage>
</organism>
<sequence length="212" mass="24117">MSEIATGSVVTGIEEMPGSDHDNESDIVKLPTLEGTETLIEVNINPDLPEEKKQQLYGLVEQFSIIFTDRHGSTSVMKHVIHLTQDGPVREKQYPLSYATREAVEREVQDMLAQGIIERPSSKYSAPVVLVRKPDGSYRFCVNYKKLHKVTKFDCEPMNIHEDILAKIEGKKYFSKLDFSRGYWLVEMDDSSKHTTAFTSSSDCYCQFSCHL</sequence>
<dbReference type="PANTHER" id="PTHR37984:SF5">
    <property type="entry name" value="PROTEIN NYNRIN-LIKE"/>
    <property type="match status" value="1"/>
</dbReference>
<dbReference type="Pfam" id="PF00078">
    <property type="entry name" value="RVT_1"/>
    <property type="match status" value="1"/>
</dbReference>
<dbReference type="Gene3D" id="3.30.70.270">
    <property type="match status" value="1"/>
</dbReference>
<dbReference type="EMBL" id="JAWQEG010001602">
    <property type="protein sequence ID" value="KAK3877996.1"/>
    <property type="molecule type" value="Genomic_DNA"/>
</dbReference>
<dbReference type="InterPro" id="IPR043128">
    <property type="entry name" value="Rev_trsase/Diguanyl_cyclase"/>
</dbReference>
<dbReference type="InterPro" id="IPR000477">
    <property type="entry name" value="RT_dom"/>
</dbReference>